<dbReference type="AlphaFoldDB" id="A0A9D2G7R0"/>
<proteinExistence type="predicted"/>
<name>A0A9D2G7R0_9FIRM</name>
<evidence type="ECO:0000313" key="2">
    <source>
        <dbReference type="EMBL" id="HIZ74163.1"/>
    </source>
</evidence>
<dbReference type="EMBL" id="DXAY01000065">
    <property type="protein sequence ID" value="HIZ74163.1"/>
    <property type="molecule type" value="Genomic_DNA"/>
</dbReference>
<organism evidence="2 3">
    <name type="scientific">Candidatus Mediterraneibacter stercoravium</name>
    <dbReference type="NCBI Taxonomy" id="2838685"/>
    <lineage>
        <taxon>Bacteria</taxon>
        <taxon>Bacillati</taxon>
        <taxon>Bacillota</taxon>
        <taxon>Clostridia</taxon>
        <taxon>Lachnospirales</taxon>
        <taxon>Lachnospiraceae</taxon>
        <taxon>Mediterraneibacter</taxon>
    </lineage>
</organism>
<gene>
    <name evidence="2" type="ORF">H9723_02815</name>
</gene>
<sequence>MYRGLWNFINRYMDEGHAVSVFLPVMIAGWTAAGVAAGVIGCMFFGMDIMKSLAEIVCAGGYAGIILGLFGGAFFLYRQDL</sequence>
<reference evidence="2" key="1">
    <citation type="journal article" date="2021" name="PeerJ">
        <title>Extensive microbial diversity within the chicken gut microbiome revealed by metagenomics and culture.</title>
        <authorList>
            <person name="Gilroy R."/>
            <person name="Ravi A."/>
            <person name="Getino M."/>
            <person name="Pursley I."/>
            <person name="Horton D.L."/>
            <person name="Alikhan N.F."/>
            <person name="Baker D."/>
            <person name="Gharbi K."/>
            <person name="Hall N."/>
            <person name="Watson M."/>
            <person name="Adriaenssens E.M."/>
            <person name="Foster-Nyarko E."/>
            <person name="Jarju S."/>
            <person name="Secka A."/>
            <person name="Antonio M."/>
            <person name="Oren A."/>
            <person name="Chaudhuri R.R."/>
            <person name="La Ragione R."/>
            <person name="Hildebrand F."/>
            <person name="Pallen M.J."/>
        </authorList>
    </citation>
    <scope>NUCLEOTIDE SEQUENCE</scope>
    <source>
        <strain evidence="2">CHK196-3914</strain>
    </source>
</reference>
<keyword evidence="1" id="KW-0812">Transmembrane</keyword>
<accession>A0A9D2G7R0</accession>
<feature type="transmembrane region" description="Helical" evidence="1">
    <location>
        <begin position="21"/>
        <end position="47"/>
    </location>
</feature>
<protein>
    <submittedName>
        <fullName evidence="2">Uncharacterized protein</fullName>
    </submittedName>
</protein>
<evidence type="ECO:0000256" key="1">
    <source>
        <dbReference type="SAM" id="Phobius"/>
    </source>
</evidence>
<dbReference type="Proteomes" id="UP000824116">
    <property type="component" value="Unassembled WGS sequence"/>
</dbReference>
<evidence type="ECO:0000313" key="3">
    <source>
        <dbReference type="Proteomes" id="UP000824116"/>
    </source>
</evidence>
<feature type="transmembrane region" description="Helical" evidence="1">
    <location>
        <begin position="53"/>
        <end position="77"/>
    </location>
</feature>
<reference evidence="2" key="2">
    <citation type="submission" date="2021-04" db="EMBL/GenBank/DDBJ databases">
        <authorList>
            <person name="Gilroy R."/>
        </authorList>
    </citation>
    <scope>NUCLEOTIDE SEQUENCE</scope>
    <source>
        <strain evidence="2">CHK196-3914</strain>
    </source>
</reference>
<comment type="caution">
    <text evidence="2">The sequence shown here is derived from an EMBL/GenBank/DDBJ whole genome shotgun (WGS) entry which is preliminary data.</text>
</comment>
<keyword evidence="1" id="KW-0472">Membrane</keyword>
<keyword evidence="1" id="KW-1133">Transmembrane helix</keyword>